<dbReference type="PANTHER" id="PTHR43537:SF24">
    <property type="entry name" value="GLUCONATE OPERON TRANSCRIPTIONAL REPRESSOR"/>
    <property type="match status" value="1"/>
</dbReference>
<dbReference type="Gene3D" id="1.20.120.530">
    <property type="entry name" value="GntR ligand-binding domain-like"/>
    <property type="match status" value="1"/>
</dbReference>
<dbReference type="Pfam" id="PF07729">
    <property type="entry name" value="FCD"/>
    <property type="match status" value="1"/>
</dbReference>
<dbReference type="SMART" id="SM00895">
    <property type="entry name" value="FCD"/>
    <property type="match status" value="1"/>
</dbReference>
<dbReference type="InterPro" id="IPR000485">
    <property type="entry name" value="AsnC-type_HTH_dom"/>
</dbReference>
<keyword evidence="1" id="KW-0805">Transcription regulation</keyword>
<dbReference type="Pfam" id="PF00392">
    <property type="entry name" value="GntR"/>
    <property type="match status" value="1"/>
</dbReference>
<evidence type="ECO:0000256" key="2">
    <source>
        <dbReference type="ARBA" id="ARBA00023125"/>
    </source>
</evidence>
<dbReference type="GO" id="GO:0043565">
    <property type="term" value="F:sequence-specific DNA binding"/>
    <property type="evidence" value="ECO:0007669"/>
    <property type="project" value="InterPro"/>
</dbReference>
<dbReference type="Proteomes" id="UP000295341">
    <property type="component" value="Unassembled WGS sequence"/>
</dbReference>
<evidence type="ECO:0000313" key="5">
    <source>
        <dbReference type="EMBL" id="TDU26728.1"/>
    </source>
</evidence>
<dbReference type="InterPro" id="IPR036390">
    <property type="entry name" value="WH_DNA-bd_sf"/>
</dbReference>
<dbReference type="InterPro" id="IPR008920">
    <property type="entry name" value="TF_FadR/GntR_C"/>
</dbReference>
<reference evidence="5 6" key="1">
    <citation type="submission" date="2019-03" db="EMBL/GenBank/DDBJ databases">
        <title>Genomic Encyclopedia of Type Strains, Phase IV (KMG-IV): sequencing the most valuable type-strain genomes for metagenomic binning, comparative biology and taxonomic classification.</title>
        <authorList>
            <person name="Goeker M."/>
        </authorList>
    </citation>
    <scope>NUCLEOTIDE SEQUENCE [LARGE SCALE GENOMIC DNA]</scope>
    <source>
        <strain evidence="5 6">DSM 26377</strain>
    </source>
</reference>
<name>A0A4R7P001_9GAMM</name>
<dbReference type="AlphaFoldDB" id="A0A4R7P001"/>
<accession>A0A4R7P001</accession>
<keyword evidence="2" id="KW-0238">DNA-binding</keyword>
<proteinExistence type="predicted"/>
<dbReference type="PANTHER" id="PTHR43537">
    <property type="entry name" value="TRANSCRIPTIONAL REGULATOR, GNTR FAMILY"/>
    <property type="match status" value="1"/>
</dbReference>
<feature type="domain" description="HTH gntR-type" evidence="4">
    <location>
        <begin position="34"/>
        <end position="101"/>
    </location>
</feature>
<dbReference type="InterPro" id="IPR036388">
    <property type="entry name" value="WH-like_DNA-bd_sf"/>
</dbReference>
<dbReference type="InterPro" id="IPR011711">
    <property type="entry name" value="GntR_C"/>
</dbReference>
<comment type="caution">
    <text evidence="5">The sequence shown here is derived from an EMBL/GenBank/DDBJ whole genome shotgun (WGS) entry which is preliminary data.</text>
</comment>
<protein>
    <submittedName>
        <fullName evidence="5">GntR family transcriptional regulator</fullName>
    </submittedName>
</protein>
<keyword evidence="3" id="KW-0804">Transcription</keyword>
<dbReference type="PROSITE" id="PS50949">
    <property type="entry name" value="HTH_GNTR"/>
    <property type="match status" value="1"/>
</dbReference>
<evidence type="ECO:0000313" key="6">
    <source>
        <dbReference type="Proteomes" id="UP000295341"/>
    </source>
</evidence>
<dbReference type="Gene3D" id="1.10.10.10">
    <property type="entry name" value="Winged helix-like DNA-binding domain superfamily/Winged helix DNA-binding domain"/>
    <property type="match status" value="1"/>
</dbReference>
<dbReference type="EMBL" id="SOBT01000010">
    <property type="protein sequence ID" value="TDU26728.1"/>
    <property type="molecule type" value="Genomic_DNA"/>
</dbReference>
<dbReference type="SUPFAM" id="SSF48008">
    <property type="entry name" value="GntR ligand-binding domain-like"/>
    <property type="match status" value="1"/>
</dbReference>
<dbReference type="InterPro" id="IPR000524">
    <property type="entry name" value="Tscrpt_reg_HTH_GntR"/>
</dbReference>
<organism evidence="5 6">
    <name type="scientific">Panacagrimonas perspica</name>
    <dbReference type="NCBI Taxonomy" id="381431"/>
    <lineage>
        <taxon>Bacteria</taxon>
        <taxon>Pseudomonadati</taxon>
        <taxon>Pseudomonadota</taxon>
        <taxon>Gammaproteobacteria</taxon>
        <taxon>Nevskiales</taxon>
        <taxon>Nevskiaceae</taxon>
        <taxon>Panacagrimonas</taxon>
    </lineage>
</organism>
<dbReference type="PRINTS" id="PR00035">
    <property type="entry name" value="HTHGNTR"/>
</dbReference>
<gene>
    <name evidence="5" type="ORF">DFR24_3758</name>
</gene>
<evidence type="ECO:0000256" key="1">
    <source>
        <dbReference type="ARBA" id="ARBA00023015"/>
    </source>
</evidence>
<keyword evidence="6" id="KW-1185">Reference proteome</keyword>
<sequence>MNAEACIQSTDEPFPVRFLVSPVRAMNAANPIRAGSAQEVYQQLKTLIMSFELYPGSRVTETELAERFGVSRTPVREALQRLQLEGYLTVRPKQGCFIREIDIAEIDEHYQVRIALEMCAIELACTHMPERELKELARQWDPIYQPTEDVDVETMSARDETFHIALAEGSGNLVLADYLQRVNQTIHIIRRLDFTNDMRVDLTYKEHHAICQHLIKRDVVAAQQAMTQHIRRSQQAARAITLEQLSRARSRVRRAQRV</sequence>
<evidence type="ECO:0000256" key="3">
    <source>
        <dbReference type="ARBA" id="ARBA00023163"/>
    </source>
</evidence>
<dbReference type="SMART" id="SM00345">
    <property type="entry name" value="HTH_GNTR"/>
    <property type="match status" value="1"/>
</dbReference>
<dbReference type="GO" id="GO:0003700">
    <property type="term" value="F:DNA-binding transcription factor activity"/>
    <property type="evidence" value="ECO:0007669"/>
    <property type="project" value="InterPro"/>
</dbReference>
<dbReference type="CDD" id="cd07377">
    <property type="entry name" value="WHTH_GntR"/>
    <property type="match status" value="1"/>
</dbReference>
<dbReference type="SUPFAM" id="SSF46785">
    <property type="entry name" value="Winged helix' DNA-binding domain"/>
    <property type="match status" value="1"/>
</dbReference>
<dbReference type="PRINTS" id="PR00033">
    <property type="entry name" value="HTHASNC"/>
</dbReference>
<evidence type="ECO:0000259" key="4">
    <source>
        <dbReference type="PROSITE" id="PS50949"/>
    </source>
</evidence>